<feature type="compositionally biased region" description="Basic and acidic residues" evidence="1">
    <location>
        <begin position="32"/>
        <end position="52"/>
    </location>
</feature>
<feature type="region of interest" description="Disordered" evidence="1">
    <location>
        <begin position="1"/>
        <end position="52"/>
    </location>
</feature>
<keyword evidence="3" id="KW-1185">Reference proteome</keyword>
<gene>
    <name evidence="2" type="ORF">X777_05040</name>
</gene>
<evidence type="ECO:0000313" key="3">
    <source>
        <dbReference type="Proteomes" id="UP000053097"/>
    </source>
</evidence>
<dbReference type="Proteomes" id="UP000053097">
    <property type="component" value="Unassembled WGS sequence"/>
</dbReference>
<proteinExistence type="predicted"/>
<protein>
    <submittedName>
        <fullName evidence="2">Uncharacterized protein</fullName>
    </submittedName>
</protein>
<name>A0A026WF58_OOCBI</name>
<dbReference type="AlphaFoldDB" id="A0A026WF58"/>
<evidence type="ECO:0000313" key="2">
    <source>
        <dbReference type="EMBL" id="EZA54755.1"/>
    </source>
</evidence>
<accession>A0A026WF58</accession>
<organism evidence="2 3">
    <name type="scientific">Ooceraea biroi</name>
    <name type="common">Clonal raider ant</name>
    <name type="synonym">Cerapachys biroi</name>
    <dbReference type="NCBI Taxonomy" id="2015173"/>
    <lineage>
        <taxon>Eukaryota</taxon>
        <taxon>Metazoa</taxon>
        <taxon>Ecdysozoa</taxon>
        <taxon>Arthropoda</taxon>
        <taxon>Hexapoda</taxon>
        <taxon>Insecta</taxon>
        <taxon>Pterygota</taxon>
        <taxon>Neoptera</taxon>
        <taxon>Endopterygota</taxon>
        <taxon>Hymenoptera</taxon>
        <taxon>Apocrita</taxon>
        <taxon>Aculeata</taxon>
        <taxon>Formicoidea</taxon>
        <taxon>Formicidae</taxon>
        <taxon>Dorylinae</taxon>
        <taxon>Ooceraea</taxon>
    </lineage>
</organism>
<reference evidence="2 3" key="1">
    <citation type="journal article" date="2014" name="Curr. Biol.">
        <title>The genome of the clonal raider ant Cerapachys biroi.</title>
        <authorList>
            <person name="Oxley P.R."/>
            <person name="Ji L."/>
            <person name="Fetter-Pruneda I."/>
            <person name="McKenzie S.K."/>
            <person name="Li C."/>
            <person name="Hu H."/>
            <person name="Zhang G."/>
            <person name="Kronauer D.J."/>
        </authorList>
    </citation>
    <scope>NUCLEOTIDE SEQUENCE [LARGE SCALE GENOMIC DNA]</scope>
</reference>
<sequence length="97" mass="10519">MTVPGAHNGCCQPHKSASARDAEDGGIAPDMSAEKRRSFRIEAGGKRGERGEAGTLDVTAFTLATLFRTVSVDEWYNQRSRGTPMLDDRRGDCCKGE</sequence>
<dbReference type="EMBL" id="KK107238">
    <property type="protein sequence ID" value="EZA54755.1"/>
    <property type="molecule type" value="Genomic_DNA"/>
</dbReference>
<evidence type="ECO:0000256" key="1">
    <source>
        <dbReference type="SAM" id="MobiDB-lite"/>
    </source>
</evidence>